<dbReference type="InterPro" id="IPR036890">
    <property type="entry name" value="HATPase_C_sf"/>
</dbReference>
<dbReference type="GO" id="GO:0004674">
    <property type="term" value="F:protein serine/threonine kinase activity"/>
    <property type="evidence" value="ECO:0007669"/>
    <property type="project" value="UniProtKB-KW"/>
</dbReference>
<dbReference type="InterPro" id="IPR050267">
    <property type="entry name" value="Anti-sigma-factor_SerPK"/>
</dbReference>
<feature type="region of interest" description="Disordered" evidence="2">
    <location>
        <begin position="51"/>
        <end position="73"/>
    </location>
</feature>
<dbReference type="Pfam" id="PF13581">
    <property type="entry name" value="HATPase_c_2"/>
    <property type="match status" value="1"/>
</dbReference>
<proteinExistence type="predicted"/>
<keyword evidence="1" id="KW-0723">Serine/threonine-protein kinase</keyword>
<dbReference type="EMBL" id="CP034587">
    <property type="protein sequence ID" value="AZQ74449.1"/>
    <property type="molecule type" value="Genomic_DNA"/>
</dbReference>
<protein>
    <submittedName>
        <fullName evidence="4">ATP-binding protein</fullName>
    </submittedName>
</protein>
<gene>
    <name evidence="4" type="ORF">EKH77_27450</name>
</gene>
<feature type="region of interest" description="Disordered" evidence="2">
    <location>
        <begin position="1"/>
        <end position="23"/>
    </location>
</feature>
<evidence type="ECO:0000259" key="3">
    <source>
        <dbReference type="Pfam" id="PF13581"/>
    </source>
</evidence>
<reference evidence="4 5" key="1">
    <citation type="submission" date="2018-12" db="EMBL/GenBank/DDBJ databases">
        <title>The whole draft genome of Streptomyce luteoverticillatus CGMCC 15060.</title>
        <authorList>
            <person name="Feng Z."/>
            <person name="Chen G."/>
            <person name="Zhang J."/>
            <person name="Zhu H."/>
            <person name="Yu X."/>
            <person name="Zhang W."/>
            <person name="Zhang X."/>
        </authorList>
    </citation>
    <scope>NUCLEOTIDE SEQUENCE [LARGE SCALE GENOMIC DNA]</scope>
    <source>
        <strain evidence="4 5">CGMCC 15060</strain>
    </source>
</reference>
<evidence type="ECO:0000256" key="1">
    <source>
        <dbReference type="ARBA" id="ARBA00022527"/>
    </source>
</evidence>
<dbReference type="PANTHER" id="PTHR35526:SF3">
    <property type="entry name" value="ANTI-SIGMA-F FACTOR RSBW"/>
    <property type="match status" value="1"/>
</dbReference>
<evidence type="ECO:0000313" key="4">
    <source>
        <dbReference type="EMBL" id="AZQ74449.1"/>
    </source>
</evidence>
<keyword evidence="4" id="KW-0547">Nucleotide-binding</keyword>
<sequence length="195" mass="20377">MPAFRRDTLSPSHTADAIPSAHEPIAAWTTRPWGVLGERGHGAPWCVHSPPSLGAARRTRPGPPPSGAVSLPASPRSVAAARRFSRGLLAEWGLDELADDAVLLLSELVTNAIVHVPGGAGEVRLALSRTPAQLVVQVTDGGGRLPLCAEAGLDSENGRGMWLVEQLAAEWGHHTSGGGKTIWFTLPLPGAAPLR</sequence>
<feature type="domain" description="Histidine kinase/HSP90-like ATPase" evidence="3">
    <location>
        <begin position="71"/>
        <end position="185"/>
    </location>
</feature>
<organism evidence="4 5">
    <name type="scientific">Streptomyces luteoverticillatus</name>
    <name type="common">Streptoverticillium luteoverticillatus</name>
    <dbReference type="NCBI Taxonomy" id="66425"/>
    <lineage>
        <taxon>Bacteria</taxon>
        <taxon>Bacillati</taxon>
        <taxon>Actinomycetota</taxon>
        <taxon>Actinomycetes</taxon>
        <taxon>Kitasatosporales</taxon>
        <taxon>Streptomycetaceae</taxon>
        <taxon>Streptomyces</taxon>
    </lineage>
</organism>
<keyword evidence="4" id="KW-0067">ATP-binding</keyword>
<keyword evidence="1" id="KW-0808">Transferase</keyword>
<keyword evidence="1" id="KW-0418">Kinase</keyword>
<dbReference type="OrthoDB" id="4301723at2"/>
<dbReference type="InterPro" id="IPR003594">
    <property type="entry name" value="HATPase_dom"/>
</dbReference>
<keyword evidence="5" id="KW-1185">Reference proteome</keyword>
<dbReference type="Gene3D" id="3.30.565.10">
    <property type="entry name" value="Histidine kinase-like ATPase, C-terminal domain"/>
    <property type="match status" value="1"/>
</dbReference>
<dbReference type="SUPFAM" id="SSF55874">
    <property type="entry name" value="ATPase domain of HSP90 chaperone/DNA topoisomerase II/histidine kinase"/>
    <property type="match status" value="1"/>
</dbReference>
<dbReference type="AlphaFoldDB" id="A0A3Q9G386"/>
<name>A0A3Q9G386_STRLT</name>
<dbReference type="GO" id="GO:0005524">
    <property type="term" value="F:ATP binding"/>
    <property type="evidence" value="ECO:0007669"/>
    <property type="project" value="UniProtKB-KW"/>
</dbReference>
<dbReference type="Proteomes" id="UP000267900">
    <property type="component" value="Chromosome"/>
</dbReference>
<dbReference type="CDD" id="cd16936">
    <property type="entry name" value="HATPase_RsbW-like"/>
    <property type="match status" value="1"/>
</dbReference>
<evidence type="ECO:0000256" key="2">
    <source>
        <dbReference type="SAM" id="MobiDB-lite"/>
    </source>
</evidence>
<dbReference type="PANTHER" id="PTHR35526">
    <property type="entry name" value="ANTI-SIGMA-F FACTOR RSBW-RELATED"/>
    <property type="match status" value="1"/>
</dbReference>
<accession>A0A3Q9G386</accession>
<evidence type="ECO:0000313" key="5">
    <source>
        <dbReference type="Proteomes" id="UP000267900"/>
    </source>
</evidence>